<evidence type="ECO:0000256" key="2">
    <source>
        <dbReference type="ARBA" id="ARBA00022862"/>
    </source>
</evidence>
<dbReference type="InterPro" id="IPR036249">
    <property type="entry name" value="Thioredoxin-like_sf"/>
</dbReference>
<evidence type="ECO:0000256" key="1">
    <source>
        <dbReference type="ARBA" id="ARBA00022559"/>
    </source>
</evidence>
<dbReference type="GO" id="GO:0051920">
    <property type="term" value="F:peroxiredoxin activity"/>
    <property type="evidence" value="ECO:0007669"/>
    <property type="project" value="InterPro"/>
</dbReference>
<dbReference type="AlphaFoldDB" id="A0A8J9UXW9"/>
<evidence type="ECO:0000313" key="5">
    <source>
        <dbReference type="EMBL" id="CAH0716525.1"/>
    </source>
</evidence>
<dbReference type="InterPro" id="IPR019479">
    <property type="entry name" value="Peroxiredoxin_C"/>
</dbReference>
<feature type="domain" description="Peroxiredoxin C-terminal" evidence="4">
    <location>
        <begin position="19"/>
        <end position="52"/>
    </location>
</feature>
<dbReference type="Proteomes" id="UP000838878">
    <property type="component" value="Chromosome 11"/>
</dbReference>
<dbReference type="Pfam" id="PF10417">
    <property type="entry name" value="1-cysPrx_C"/>
    <property type="match status" value="1"/>
</dbReference>
<keyword evidence="6" id="KW-1185">Reference proteome</keyword>
<gene>
    <name evidence="5" type="ORF">BINO364_LOCUS3281</name>
</gene>
<keyword evidence="1" id="KW-0575">Peroxidase</keyword>
<protein>
    <recommendedName>
        <fullName evidence="4">Peroxiredoxin C-terminal domain-containing protein</fullName>
    </recommendedName>
</protein>
<evidence type="ECO:0000259" key="4">
    <source>
        <dbReference type="Pfam" id="PF10417"/>
    </source>
</evidence>
<keyword evidence="2" id="KW-0049">Antioxidant</keyword>
<name>A0A8J9UXW9_9NEOP</name>
<keyword evidence="3" id="KW-0560">Oxidoreductase</keyword>
<evidence type="ECO:0000313" key="6">
    <source>
        <dbReference type="Proteomes" id="UP000838878"/>
    </source>
</evidence>
<accession>A0A8J9UXW9</accession>
<dbReference type="SUPFAM" id="SSF52833">
    <property type="entry name" value="Thioredoxin-like"/>
    <property type="match status" value="1"/>
</dbReference>
<dbReference type="Gene3D" id="3.30.1020.10">
    <property type="entry name" value="Antioxidant, Horf6, Chain A, domain2"/>
    <property type="match status" value="1"/>
</dbReference>
<reference evidence="5" key="1">
    <citation type="submission" date="2021-12" db="EMBL/GenBank/DDBJ databases">
        <authorList>
            <person name="Martin H S."/>
        </authorList>
    </citation>
    <scope>NUCLEOTIDE SEQUENCE</scope>
</reference>
<dbReference type="EMBL" id="OV170231">
    <property type="protein sequence ID" value="CAH0716525.1"/>
    <property type="molecule type" value="Genomic_DNA"/>
</dbReference>
<proteinExistence type="predicted"/>
<feature type="non-terminal residue" evidence="5">
    <location>
        <position position="79"/>
    </location>
</feature>
<sequence>MFNDISYCYSEILRVVDSMQLTDRAKVATPVNWKMGDDCMVLPTVPEDQVSKVFPQGVTMVPLPSGKKYLRKTACPKLE</sequence>
<dbReference type="FunFam" id="3.30.1020.10:FF:000001">
    <property type="entry name" value="1-Cys peroxiredoxin"/>
    <property type="match status" value="1"/>
</dbReference>
<evidence type="ECO:0000256" key="3">
    <source>
        <dbReference type="ARBA" id="ARBA00023002"/>
    </source>
</evidence>
<dbReference type="OrthoDB" id="2996783at2759"/>
<organism evidence="5 6">
    <name type="scientific">Brenthis ino</name>
    <name type="common">lesser marbled fritillary</name>
    <dbReference type="NCBI Taxonomy" id="405034"/>
    <lineage>
        <taxon>Eukaryota</taxon>
        <taxon>Metazoa</taxon>
        <taxon>Ecdysozoa</taxon>
        <taxon>Arthropoda</taxon>
        <taxon>Hexapoda</taxon>
        <taxon>Insecta</taxon>
        <taxon>Pterygota</taxon>
        <taxon>Neoptera</taxon>
        <taxon>Endopterygota</taxon>
        <taxon>Lepidoptera</taxon>
        <taxon>Glossata</taxon>
        <taxon>Ditrysia</taxon>
        <taxon>Papilionoidea</taxon>
        <taxon>Nymphalidae</taxon>
        <taxon>Heliconiinae</taxon>
        <taxon>Argynnini</taxon>
        <taxon>Brenthis</taxon>
    </lineage>
</organism>